<dbReference type="EMBL" id="JADJMH010000001">
    <property type="protein sequence ID" value="MBK7673690.1"/>
    <property type="molecule type" value="Genomic_DNA"/>
</dbReference>
<proteinExistence type="predicted"/>
<gene>
    <name evidence="1" type="ORF">IPJ27_02375</name>
</gene>
<evidence type="ECO:0000313" key="2">
    <source>
        <dbReference type="Proteomes" id="UP000697998"/>
    </source>
</evidence>
<dbReference type="AlphaFoldDB" id="A0A935PUR3"/>
<name>A0A935PUR3_9PROT</name>
<protein>
    <recommendedName>
        <fullName evidence="3">Polysaccharide pyruvyl transferase domain-containing protein</fullName>
    </recommendedName>
</protein>
<accession>A0A935PUR3</accession>
<organism evidence="1 2">
    <name type="scientific">Candidatus Accumulibacter proximus</name>
    <dbReference type="NCBI Taxonomy" id="2954385"/>
    <lineage>
        <taxon>Bacteria</taxon>
        <taxon>Pseudomonadati</taxon>
        <taxon>Pseudomonadota</taxon>
        <taxon>Betaproteobacteria</taxon>
        <taxon>Candidatus Accumulibacter</taxon>
    </lineage>
</organism>
<dbReference type="Proteomes" id="UP000697998">
    <property type="component" value="Unassembled WGS sequence"/>
</dbReference>
<sequence>MTLTRGYGRSQATLFDDNPEEIFVGIGTLINHRLPKRPRKHIFGSGCGYGRRPHVDETFVFHAVRGPDSARELGLPLDRAITDPAVLVRTVRPPRTRRPGHRFGFIPTGETIDQFDWEQVCARLGILCISCHGDVDTVLAAMEDCETVLCEAMHGAIVADALRIPWIPVACSENVLAFKWQDWLSTVGFRYEPSRVQALCDQSSRLDPRTRWKNTVKQVLRSSQLWSDRWSLPLSPDSSAADIDRATEQMLKAAQRPPMLSNEATLLRHTERLEQLLKQLHH</sequence>
<reference evidence="1 2" key="1">
    <citation type="submission" date="2020-10" db="EMBL/GenBank/DDBJ databases">
        <title>Connecting structure to function with the recovery of over 1000 high-quality activated sludge metagenome-assembled genomes encoding full-length rRNA genes using long-read sequencing.</title>
        <authorList>
            <person name="Singleton C.M."/>
            <person name="Petriglieri F."/>
            <person name="Kristensen J.M."/>
            <person name="Kirkegaard R.H."/>
            <person name="Michaelsen T.Y."/>
            <person name="Andersen M.H."/>
            <person name="Karst S.M."/>
            <person name="Dueholm M.S."/>
            <person name="Nielsen P.H."/>
            <person name="Albertsen M."/>
        </authorList>
    </citation>
    <scope>NUCLEOTIDE SEQUENCE [LARGE SCALE GENOMIC DNA]</scope>
    <source>
        <strain evidence="1">EsbW_18-Q3-R4-48_BATAC.285</strain>
    </source>
</reference>
<evidence type="ECO:0000313" key="1">
    <source>
        <dbReference type="EMBL" id="MBK7673690.1"/>
    </source>
</evidence>
<evidence type="ECO:0008006" key="3">
    <source>
        <dbReference type="Google" id="ProtNLM"/>
    </source>
</evidence>
<comment type="caution">
    <text evidence="1">The sequence shown here is derived from an EMBL/GenBank/DDBJ whole genome shotgun (WGS) entry which is preliminary data.</text>
</comment>